<organism evidence="1">
    <name type="scientific">Brassica napus</name>
    <name type="common">Rape</name>
    <dbReference type="NCBI Taxonomy" id="3708"/>
    <lineage>
        <taxon>Eukaryota</taxon>
        <taxon>Viridiplantae</taxon>
        <taxon>Streptophyta</taxon>
        <taxon>Embryophyta</taxon>
        <taxon>Tracheophyta</taxon>
        <taxon>Spermatophyta</taxon>
        <taxon>Magnoliopsida</taxon>
        <taxon>eudicotyledons</taxon>
        <taxon>Gunneridae</taxon>
        <taxon>Pentapetalae</taxon>
        <taxon>rosids</taxon>
        <taxon>malvids</taxon>
        <taxon>Brassicales</taxon>
        <taxon>Brassicaceae</taxon>
        <taxon>Brassiceae</taxon>
        <taxon>Brassica</taxon>
    </lineage>
</organism>
<evidence type="ECO:0000313" key="1">
    <source>
        <dbReference type="EMBL" id="CAF1918178.1"/>
    </source>
</evidence>
<reference evidence="1" key="1">
    <citation type="submission" date="2021-01" db="EMBL/GenBank/DDBJ databases">
        <authorList>
            <consortium name="Genoscope - CEA"/>
            <person name="William W."/>
        </authorList>
    </citation>
    <scope>NUCLEOTIDE SEQUENCE</scope>
</reference>
<accession>A0A816KQD4</accession>
<protein>
    <submittedName>
        <fullName evidence="1">(rape) hypothetical protein</fullName>
    </submittedName>
</protein>
<dbReference type="EMBL" id="HG994366">
    <property type="protein sequence ID" value="CAF1918178.1"/>
    <property type="molecule type" value="Genomic_DNA"/>
</dbReference>
<proteinExistence type="predicted"/>
<sequence length="261" mass="29278">MGLCTLSSFSRVMGYHEIIRCSFHLPKPFHYKTATIGSMANKTSKSMVTEPSIVFFHDFSSGLGEAKLIFKLILLWEALRIDVEMFINEQGQEVLIMASISLSDQGPKTEAGGGGESSETVAASDQTLLYRGFKKAKKERDVYDPDEGAVGDAEVVVKLTFETRVHGTKTRTRRENKEHMMMKRLLLELTTFVTFKYWGPGTLINFPVSMVYAFRTFKQEMVVATHENLIHGSSKSDQRIPKALCTTGHDAKQKLHSFLGP</sequence>
<name>A0A816KQD4_BRANA</name>
<dbReference type="Proteomes" id="UP001295469">
    <property type="component" value="Chromosome C02"/>
</dbReference>
<dbReference type="AlphaFoldDB" id="A0A816KQD4"/>
<gene>
    <name evidence="1" type="ORF">DARMORV10_C02P42890.1</name>
</gene>